<dbReference type="PANTHER" id="PTHR11893:SF41">
    <property type="entry name" value="INNEXIN INX2"/>
    <property type="match status" value="1"/>
</dbReference>
<organism evidence="13 14">
    <name type="scientific">Limulus polyphemus</name>
    <name type="common">Atlantic horseshoe crab</name>
    <dbReference type="NCBI Taxonomy" id="6850"/>
    <lineage>
        <taxon>Eukaryota</taxon>
        <taxon>Metazoa</taxon>
        <taxon>Ecdysozoa</taxon>
        <taxon>Arthropoda</taxon>
        <taxon>Chelicerata</taxon>
        <taxon>Merostomata</taxon>
        <taxon>Xiphosura</taxon>
        <taxon>Limulidae</taxon>
        <taxon>Limulus</taxon>
    </lineage>
</organism>
<feature type="transmembrane region" description="Helical" evidence="12">
    <location>
        <begin position="30"/>
        <end position="48"/>
    </location>
</feature>
<keyword evidence="13" id="KW-1185">Reference proteome</keyword>
<reference evidence="14" key="1">
    <citation type="submission" date="2025-08" db="UniProtKB">
        <authorList>
            <consortium name="RefSeq"/>
        </authorList>
    </citation>
    <scope>IDENTIFICATION</scope>
    <source>
        <tissue evidence="14">Muscle</tissue>
    </source>
</reference>
<name>A0ABM1BEI3_LIMPO</name>
<evidence type="ECO:0000256" key="9">
    <source>
        <dbReference type="ARBA" id="ARBA00023065"/>
    </source>
</evidence>
<dbReference type="InterPro" id="IPR000990">
    <property type="entry name" value="Innexin"/>
</dbReference>
<feature type="transmembrane region" description="Helical" evidence="12">
    <location>
        <begin position="108"/>
        <end position="130"/>
    </location>
</feature>
<sequence>MDKLLTNSLLKLKINTVNTDNHIFRLHYKLMTVVLLAFSVCVTAYQFFGQPIYCIQKDDIPERLVNTYCWIEGTFTVPKSLNKKTDRDDGYPGVEQAEPDDTIVEHAYYQWVCFFLFFQAILFYIPRFIWRIWEGGRIKKLCLDLKNPVLKKEESETKRDMLVDYFVKTRDNHGSYAYRHFLCEILNFANTVGQMFLIDLFLGHEFTNYGPEVVKFTMTDQEERLDPMIRVFPRMTKCRFHKFGSSGNVQTHDALCLLPLNIVNEKIFVVLWFCFVILAILTGLNLIYRVICIMSSGARYMMICSLNSFSSKKEIEDMLKKLTFGNYFVLQLLFVNVDPVHMKEIMTKLGPKFY</sequence>
<evidence type="ECO:0000313" key="14">
    <source>
        <dbReference type="RefSeq" id="XP_013780366.1"/>
    </source>
</evidence>
<evidence type="ECO:0000256" key="5">
    <source>
        <dbReference type="ARBA" id="ARBA00022692"/>
    </source>
</evidence>
<evidence type="ECO:0000256" key="2">
    <source>
        <dbReference type="ARBA" id="ARBA00004651"/>
    </source>
</evidence>
<evidence type="ECO:0000256" key="7">
    <source>
        <dbReference type="ARBA" id="ARBA00022949"/>
    </source>
</evidence>
<comment type="subcellular location">
    <subcellularLocation>
        <location evidence="1">Cell junction</location>
        <location evidence="1">Gap junction</location>
    </subcellularLocation>
    <subcellularLocation>
        <location evidence="2 12">Cell membrane</location>
        <topology evidence="2 12">Multi-pass membrane protein</topology>
    </subcellularLocation>
</comment>
<evidence type="ECO:0000256" key="6">
    <source>
        <dbReference type="ARBA" id="ARBA00022868"/>
    </source>
</evidence>
<keyword evidence="6" id="KW-0303">Gap junction</keyword>
<keyword evidence="7" id="KW-0965">Cell junction</keyword>
<feature type="transmembrane region" description="Helical" evidence="12">
    <location>
        <begin position="267"/>
        <end position="288"/>
    </location>
</feature>
<comment type="caution">
    <text evidence="12">Lacks conserved residue(s) required for the propagation of feature annotation.</text>
</comment>
<dbReference type="PANTHER" id="PTHR11893">
    <property type="entry name" value="INNEXIN"/>
    <property type="match status" value="1"/>
</dbReference>
<keyword evidence="4" id="KW-1003">Cell membrane</keyword>
<evidence type="ECO:0000256" key="3">
    <source>
        <dbReference type="ARBA" id="ARBA00022448"/>
    </source>
</evidence>
<evidence type="ECO:0000256" key="1">
    <source>
        <dbReference type="ARBA" id="ARBA00004610"/>
    </source>
</evidence>
<evidence type="ECO:0000256" key="4">
    <source>
        <dbReference type="ARBA" id="ARBA00022475"/>
    </source>
</evidence>
<dbReference type="PROSITE" id="PS51013">
    <property type="entry name" value="PANNEXIN"/>
    <property type="match status" value="1"/>
</dbReference>
<dbReference type="GeneID" id="106464755"/>
<dbReference type="Proteomes" id="UP000694941">
    <property type="component" value="Unplaced"/>
</dbReference>
<keyword evidence="11 12" id="KW-0407">Ion channel</keyword>
<dbReference type="Pfam" id="PF00876">
    <property type="entry name" value="Innexin"/>
    <property type="match status" value="1"/>
</dbReference>
<evidence type="ECO:0000256" key="10">
    <source>
        <dbReference type="ARBA" id="ARBA00023136"/>
    </source>
</evidence>
<keyword evidence="10 12" id="KW-0472">Membrane</keyword>
<dbReference type="PRINTS" id="PR01262">
    <property type="entry name" value="INNEXIN"/>
</dbReference>
<keyword evidence="5 12" id="KW-0812">Transmembrane</keyword>
<evidence type="ECO:0000256" key="12">
    <source>
        <dbReference type="RuleBase" id="RU010713"/>
    </source>
</evidence>
<evidence type="ECO:0000256" key="11">
    <source>
        <dbReference type="ARBA" id="ARBA00023303"/>
    </source>
</evidence>
<evidence type="ECO:0000256" key="8">
    <source>
        <dbReference type="ARBA" id="ARBA00022989"/>
    </source>
</evidence>
<keyword evidence="9 12" id="KW-0406">Ion transport</keyword>
<keyword evidence="8 12" id="KW-1133">Transmembrane helix</keyword>
<dbReference type="RefSeq" id="XP_013780366.1">
    <property type="nucleotide sequence ID" value="XM_013924912.2"/>
</dbReference>
<proteinExistence type="inferred from homology"/>
<comment type="similarity">
    <text evidence="12">Belongs to the pannexin family.</text>
</comment>
<protein>
    <recommendedName>
        <fullName evidence="12">Innexin</fullName>
    </recommendedName>
</protein>
<comment type="function">
    <text evidence="12">Structural component of the gap junctions.</text>
</comment>
<evidence type="ECO:0000313" key="13">
    <source>
        <dbReference type="Proteomes" id="UP000694941"/>
    </source>
</evidence>
<keyword evidence="3 12" id="KW-0813">Transport</keyword>
<gene>
    <name evidence="14" type="primary">LOC106464755</name>
    <name evidence="12" type="synonym">inx</name>
</gene>
<accession>A0ABM1BEI3</accession>